<reference evidence="5 6" key="1">
    <citation type="journal article" date="2024" name="BMC Genomics">
        <title>Genome assembly of redclaw crayfish (Cherax quadricarinatus) provides insights into its immune adaptation and hypoxia tolerance.</title>
        <authorList>
            <person name="Liu Z."/>
            <person name="Zheng J."/>
            <person name="Li H."/>
            <person name="Fang K."/>
            <person name="Wang S."/>
            <person name="He J."/>
            <person name="Zhou D."/>
            <person name="Weng S."/>
            <person name="Chi M."/>
            <person name="Gu Z."/>
            <person name="He J."/>
            <person name="Li F."/>
            <person name="Wang M."/>
        </authorList>
    </citation>
    <scope>NUCLEOTIDE SEQUENCE [LARGE SCALE GENOMIC DNA]</scope>
    <source>
        <strain evidence="5">ZL_2023a</strain>
    </source>
</reference>
<proteinExistence type="inferred from homology"/>
<dbReference type="Pfam" id="PF21109">
    <property type="entry name" value="Stonustoxin_helical"/>
    <property type="match status" value="1"/>
</dbReference>
<dbReference type="InterPro" id="IPR036116">
    <property type="entry name" value="FN3_sf"/>
</dbReference>
<dbReference type="SUPFAM" id="SSF52540">
    <property type="entry name" value="P-loop containing nucleoside triphosphate hydrolases"/>
    <property type="match status" value="1"/>
</dbReference>
<dbReference type="InterPro" id="IPR040581">
    <property type="entry name" value="Thioredoxin_11"/>
</dbReference>
<dbReference type="SMART" id="SM00060">
    <property type="entry name" value="FN3"/>
    <property type="match status" value="2"/>
</dbReference>
<dbReference type="PANTHER" id="PTHR31594:SF11">
    <property type="entry name" value="NEOVERRUCOTOXIN SUBUNIT ALPHA-LIKE ISOFORM X1-RELATED"/>
    <property type="match status" value="1"/>
</dbReference>
<dbReference type="InterPro" id="IPR006703">
    <property type="entry name" value="G_AIG1"/>
</dbReference>
<dbReference type="Pfam" id="PF04548">
    <property type="entry name" value="AIG1"/>
    <property type="match status" value="1"/>
</dbReference>
<organism evidence="5 6">
    <name type="scientific">Cherax quadricarinatus</name>
    <name type="common">Australian red claw crayfish</name>
    <dbReference type="NCBI Taxonomy" id="27406"/>
    <lineage>
        <taxon>Eukaryota</taxon>
        <taxon>Metazoa</taxon>
        <taxon>Ecdysozoa</taxon>
        <taxon>Arthropoda</taxon>
        <taxon>Crustacea</taxon>
        <taxon>Multicrustacea</taxon>
        <taxon>Malacostraca</taxon>
        <taxon>Eumalacostraca</taxon>
        <taxon>Eucarida</taxon>
        <taxon>Decapoda</taxon>
        <taxon>Pleocyemata</taxon>
        <taxon>Astacidea</taxon>
        <taxon>Parastacoidea</taxon>
        <taxon>Parastacidae</taxon>
        <taxon>Cherax</taxon>
    </lineage>
</organism>
<dbReference type="InterPro" id="IPR013783">
    <property type="entry name" value="Ig-like_fold"/>
</dbReference>
<dbReference type="Pfam" id="PF24674">
    <property type="entry name" value="MACPF_SNTX"/>
    <property type="match status" value="1"/>
</dbReference>
<dbReference type="InterPro" id="IPR056072">
    <property type="entry name" value="SNTX_MACPF/CDC-like_dom"/>
</dbReference>
<evidence type="ECO:0000256" key="3">
    <source>
        <dbReference type="SAM" id="MobiDB-lite"/>
    </source>
</evidence>
<dbReference type="Pfam" id="PF00041">
    <property type="entry name" value="fn3"/>
    <property type="match status" value="1"/>
</dbReference>
<comment type="caution">
    <text evidence="5">The sequence shown here is derived from an EMBL/GenBank/DDBJ whole genome shotgun (WGS) entry which is preliminary data.</text>
</comment>
<evidence type="ECO:0000256" key="1">
    <source>
        <dbReference type="ARBA" id="ARBA00008535"/>
    </source>
</evidence>
<feature type="domain" description="Fibronectin type-III" evidence="4">
    <location>
        <begin position="612"/>
        <end position="710"/>
    </location>
</feature>
<dbReference type="EMBL" id="JARKIK010002276">
    <property type="protein sequence ID" value="KAK8719381.1"/>
    <property type="molecule type" value="Genomic_DNA"/>
</dbReference>
<dbReference type="InterPro" id="IPR048997">
    <property type="entry name" value="Stonustoxin-like_helical"/>
</dbReference>
<name>A0AAW0VR17_CHEQU</name>
<evidence type="ECO:0000313" key="5">
    <source>
        <dbReference type="EMBL" id="KAK8719381.1"/>
    </source>
</evidence>
<accession>A0AAW0VR17</accession>
<dbReference type="InterPro" id="IPR027417">
    <property type="entry name" value="P-loop_NTPase"/>
</dbReference>
<gene>
    <name evidence="5" type="ORF">OTU49_014070</name>
</gene>
<dbReference type="PROSITE" id="PS50853">
    <property type="entry name" value="FN3"/>
    <property type="match status" value="2"/>
</dbReference>
<dbReference type="Gene3D" id="2.60.40.10">
    <property type="entry name" value="Immunoglobulins"/>
    <property type="match status" value="2"/>
</dbReference>
<dbReference type="GO" id="GO:0005525">
    <property type="term" value="F:GTP binding"/>
    <property type="evidence" value="ECO:0007669"/>
    <property type="project" value="InterPro"/>
</dbReference>
<dbReference type="InterPro" id="IPR003961">
    <property type="entry name" value="FN3_dom"/>
</dbReference>
<feature type="region of interest" description="Disordered" evidence="3">
    <location>
        <begin position="598"/>
        <end position="618"/>
    </location>
</feature>
<dbReference type="CDD" id="cd00063">
    <property type="entry name" value="FN3"/>
    <property type="match status" value="2"/>
</dbReference>
<keyword evidence="2" id="KW-0547">Nucleotide-binding</keyword>
<dbReference type="Gene3D" id="3.40.50.300">
    <property type="entry name" value="P-loop containing nucleotide triphosphate hydrolases"/>
    <property type="match status" value="1"/>
</dbReference>
<sequence length="1279" mass="144346">MSFASPTNLCIPALGRPFRLGMLYDCRNDKLIQGISLWDKSSMEEKNCQHQKTSEFHIITSDSLEDKAAAFEINANMKLSFLGGLLDVSGSGKYLRNDKSSNNQERVTLQFKCTTKSEEMTMEQLGKGKVQHPDVFDHGTATHVVTGIVYGAHAFFVFERDRSSSSRDEEVCGTLEGLVKLIPTCSIGGKGQIDISENLVEKNENFKCTFIGDFLLRENPCTFQDAVRVYRDLPKLLGEEGQNAVPVKITLYPLTLLDSKASKLVRGISANLTSETEKVFEDLHEFTVRCNDLCNSSAAKTNKIIQKEASKFKSLITTYKCELQRLLSLLLPSIKGGGAEESLLADILRKNEESPFSYHNLQTWVQDKEEIVQVLNEYVKTFSDIKFVSQPGDLQSMIMSPEYDYTFCFRIFLPQNNSHLSKMEKYIKNEYKPESDQANVKRPEETLQTNRSGENYMMKRARLFRDFFNSNKETKHTTFIVAVDFSDTLNYEANIECYRRGGLLYENYEVLSAPGMPQIDGTNSTHDSITIVWTSPESGVSNVQKYEILCQQMSIEISPAIFRFTTSADTRSFTLTNLEVNSVYQVSVRSLCEAGVSPTSETNKVSTRPTSSPGKPQVCQKSSTTVEIQWSQPECIGPRCCIKNYIVKEQKEGTNEWDIIATTKADEVTYTTEFTPNTVPKFKIAAECGAAGCSVDSEPSDHISLKTDKDLKDEESKKMKQKLCAASSVASVGTPTIYLLQPKLVISEAQNLIRKYELGTPDHNKGFQEKVILLVGATGSGKTTLINGIINYIFDVNWTDDFRYKLISEITDGNQAKSQTRHITSYTIHHHEGSNFPNILTIIDTPGFGDTSGVMRDREITGQIQKFFNTKGSGGIDHIDVVGFVIQSSLPRLTPTQSYIFDQILSLFGKDIKNNIFLLLTFADAQKPQVLSGIKEANMPYKKHFKFNNSALYAKNKKDARCTATKDDSDEEDGNCKFDEMFWEMGVNSFSTFLKELNVVKSKSLLLTQDVLNERGQLQNYIMGIQKEIQAGLNTLETLKTETEVVKSHQADIDRNKNFTYTVNEEEFKTVEIPSGQYITNCQKCNRTCHEICGIADDNEKHGCWAITNDYCRICPKKCHWAVHKNCRFKFVLEMVQKTKTAEDLRARYEKAAEGKLSAENLISKIQDEFKAVRLKTLGMTESVRKSLERLQEIALKPNPLSTVEYIDILIESEQSEAHPGWKSRVNQLKDVRKEAEYIQKIADDGYDPFEDYIKKIDEETKSNPEGPWAAAGQYLSII</sequence>
<feature type="domain" description="Fibronectin type-III" evidence="4">
    <location>
        <begin position="513"/>
        <end position="610"/>
    </location>
</feature>
<evidence type="ECO:0000259" key="4">
    <source>
        <dbReference type="PROSITE" id="PS50853"/>
    </source>
</evidence>
<dbReference type="PANTHER" id="PTHR31594">
    <property type="entry name" value="AIG1-TYPE G DOMAIN-CONTAINING PROTEIN"/>
    <property type="match status" value="1"/>
</dbReference>
<dbReference type="Pfam" id="PF18078">
    <property type="entry name" value="Thioredoxin_11"/>
    <property type="match status" value="1"/>
</dbReference>
<dbReference type="InterPro" id="IPR052090">
    <property type="entry name" value="Cytolytic_pore-forming_toxin"/>
</dbReference>
<comment type="similarity">
    <text evidence="1">Belongs to the TRAFAC class TrmE-Era-EngA-EngB-Septin-like GTPase superfamily. AIG1/Toc34/Toc159-like paraseptin GTPase family. IAN subfamily.</text>
</comment>
<dbReference type="Proteomes" id="UP001445076">
    <property type="component" value="Unassembled WGS sequence"/>
</dbReference>
<evidence type="ECO:0000313" key="6">
    <source>
        <dbReference type="Proteomes" id="UP001445076"/>
    </source>
</evidence>
<dbReference type="AlphaFoldDB" id="A0AAW0VR17"/>
<evidence type="ECO:0000256" key="2">
    <source>
        <dbReference type="ARBA" id="ARBA00022741"/>
    </source>
</evidence>
<protein>
    <recommendedName>
        <fullName evidence="4">Fibronectin type-III domain-containing protein</fullName>
    </recommendedName>
</protein>
<dbReference type="SUPFAM" id="SSF49265">
    <property type="entry name" value="Fibronectin type III"/>
    <property type="match status" value="1"/>
</dbReference>
<feature type="non-terminal residue" evidence="5">
    <location>
        <position position="1279"/>
    </location>
</feature>
<keyword evidence="6" id="KW-1185">Reference proteome</keyword>